<evidence type="ECO:0000256" key="1">
    <source>
        <dbReference type="ARBA" id="ARBA00022884"/>
    </source>
</evidence>
<gene>
    <name evidence="4" type="ORF">Verru16b_01652</name>
</gene>
<keyword evidence="1" id="KW-0694">RNA-binding</keyword>
<dbReference type="Gene3D" id="3.30.70.330">
    <property type="match status" value="1"/>
</dbReference>
<dbReference type="OrthoDB" id="9798855at2"/>
<dbReference type="RefSeq" id="WP_069961825.1">
    <property type="nucleotide sequence ID" value="NZ_CP016094.1"/>
</dbReference>
<dbReference type="GO" id="GO:0003723">
    <property type="term" value="F:RNA binding"/>
    <property type="evidence" value="ECO:0007669"/>
    <property type="project" value="UniProtKB-KW"/>
</dbReference>
<proteinExistence type="predicted"/>
<evidence type="ECO:0000259" key="3">
    <source>
        <dbReference type="PROSITE" id="PS50102"/>
    </source>
</evidence>
<dbReference type="InterPro" id="IPR000504">
    <property type="entry name" value="RRM_dom"/>
</dbReference>
<dbReference type="Pfam" id="PF00076">
    <property type="entry name" value="RRM_1"/>
    <property type="match status" value="1"/>
</dbReference>
<dbReference type="SMART" id="SM00360">
    <property type="entry name" value="RRM"/>
    <property type="match status" value="1"/>
</dbReference>
<dbReference type="SUPFAM" id="SSF54928">
    <property type="entry name" value="RNA-binding domain, RBD"/>
    <property type="match status" value="1"/>
</dbReference>
<organism evidence="4 5">
    <name type="scientific">Lacunisphaera limnophila</name>
    <dbReference type="NCBI Taxonomy" id="1838286"/>
    <lineage>
        <taxon>Bacteria</taxon>
        <taxon>Pseudomonadati</taxon>
        <taxon>Verrucomicrobiota</taxon>
        <taxon>Opitutia</taxon>
        <taxon>Opitutales</taxon>
        <taxon>Opitutaceae</taxon>
        <taxon>Lacunisphaera</taxon>
    </lineage>
</organism>
<feature type="region of interest" description="Disordered" evidence="2">
    <location>
        <begin position="80"/>
        <end position="119"/>
    </location>
</feature>
<dbReference type="EMBL" id="CP016094">
    <property type="protein sequence ID" value="AOS44589.1"/>
    <property type="molecule type" value="Genomic_DNA"/>
</dbReference>
<reference evidence="4 5" key="1">
    <citation type="submission" date="2016-06" db="EMBL/GenBank/DDBJ databases">
        <title>Three novel species with peptidoglycan cell walls form the new genus Lacunisphaera gen. nov. in the family Opitutaceae of the verrucomicrobial subdivision 4.</title>
        <authorList>
            <person name="Rast P."/>
            <person name="Gloeckner I."/>
            <person name="Jogler M."/>
            <person name="Boedeker C."/>
            <person name="Jeske O."/>
            <person name="Wiegand S."/>
            <person name="Reinhardt R."/>
            <person name="Schumann P."/>
            <person name="Rohde M."/>
            <person name="Spring S."/>
            <person name="Gloeckner F.O."/>
            <person name="Jogler C."/>
        </authorList>
    </citation>
    <scope>NUCLEOTIDE SEQUENCE [LARGE SCALE GENOMIC DNA]</scope>
    <source>
        <strain evidence="4 5">IG16b</strain>
    </source>
</reference>
<name>A0A1D8AUL9_9BACT</name>
<evidence type="ECO:0000313" key="4">
    <source>
        <dbReference type="EMBL" id="AOS44589.1"/>
    </source>
</evidence>
<dbReference type="InterPro" id="IPR012677">
    <property type="entry name" value="Nucleotide-bd_a/b_plait_sf"/>
</dbReference>
<feature type="domain" description="RRM" evidence="3">
    <location>
        <begin position="3"/>
        <end position="81"/>
    </location>
</feature>
<dbReference type="Proteomes" id="UP000095228">
    <property type="component" value="Chromosome"/>
</dbReference>
<dbReference type="AlphaFoldDB" id="A0A1D8AUL9"/>
<dbReference type="STRING" id="1838286.Verru16b_01652"/>
<evidence type="ECO:0000313" key="5">
    <source>
        <dbReference type="Proteomes" id="UP000095228"/>
    </source>
</evidence>
<keyword evidence="5" id="KW-1185">Reference proteome</keyword>
<sequence>MNPRIYIANLPVTITEAQLQAAFAPFGTIANCFIAMDHATATPKGFAFVTYGTRQEADAAVAAMSGADLNGRALTVSIAREPEPVPVRRVAAPPPRRPSPGGRPGFGPRPTAPSGQLPR</sequence>
<dbReference type="InterPro" id="IPR035979">
    <property type="entry name" value="RBD_domain_sf"/>
</dbReference>
<dbReference type="PANTHER" id="PTHR48027">
    <property type="entry name" value="HETEROGENEOUS NUCLEAR RIBONUCLEOPROTEIN 87F-RELATED"/>
    <property type="match status" value="1"/>
</dbReference>
<dbReference type="KEGG" id="obg:Verru16b_01652"/>
<dbReference type="PROSITE" id="PS50102">
    <property type="entry name" value="RRM"/>
    <property type="match status" value="1"/>
</dbReference>
<protein>
    <submittedName>
        <fullName evidence="4">RNA recognition motif protein</fullName>
    </submittedName>
</protein>
<evidence type="ECO:0000256" key="2">
    <source>
        <dbReference type="SAM" id="MobiDB-lite"/>
    </source>
</evidence>
<dbReference type="InterPro" id="IPR052462">
    <property type="entry name" value="SLIRP/GR-RBP-like"/>
</dbReference>
<accession>A0A1D8AUL9</accession>